<dbReference type="RefSeq" id="WP_146912256.1">
    <property type="nucleotide sequence ID" value="NZ_CP042344.1"/>
</dbReference>
<dbReference type="AlphaFoldDB" id="A0A5B8RT54"/>
<dbReference type="Pfam" id="PF11981">
    <property type="entry name" value="DUF3482"/>
    <property type="match status" value="1"/>
</dbReference>
<keyword evidence="4" id="KW-1185">Reference proteome</keyword>
<protein>
    <submittedName>
        <fullName evidence="3">DUF3482 domain-containing protein</fullName>
    </submittedName>
</protein>
<dbReference type="SUPFAM" id="SSF52540">
    <property type="entry name" value="P-loop containing nucleoside triphosphate hydrolases"/>
    <property type="match status" value="1"/>
</dbReference>
<dbReference type="GO" id="GO:0030488">
    <property type="term" value="P:tRNA methylation"/>
    <property type="evidence" value="ECO:0007669"/>
    <property type="project" value="TreeGrafter"/>
</dbReference>
<accession>A0A5B8RT54</accession>
<evidence type="ECO:0000313" key="3">
    <source>
        <dbReference type="EMBL" id="QEA12661.1"/>
    </source>
</evidence>
<dbReference type="InterPro" id="IPR021871">
    <property type="entry name" value="DUF3482"/>
</dbReference>
<dbReference type="PANTHER" id="PTHR42714">
    <property type="entry name" value="TRNA MODIFICATION GTPASE GTPBP3"/>
    <property type="match status" value="1"/>
</dbReference>
<dbReference type="PANTHER" id="PTHR42714:SF7">
    <property type="entry name" value="G DOMAIN-CONTAINING PROTEIN"/>
    <property type="match status" value="1"/>
</dbReference>
<dbReference type="GO" id="GO:0002098">
    <property type="term" value="P:tRNA wobble uridine modification"/>
    <property type="evidence" value="ECO:0007669"/>
    <property type="project" value="TreeGrafter"/>
</dbReference>
<name>A0A5B8RT54_9BURK</name>
<sequence length="473" mass="50680">MSAPLVLAVVGHTNAGKTSLLRTLTRRVDFGEVSDRPGTTRHSEAIALRADGQVLARFIDTPGLEDSVALLEFLQRQPGQTRLARVRAFLAGPEAQACFEQEAKVLRALVDGADCALLVIDAREPVLPKYRAEIEILSWCGRPVMPLLNFLREAGGHAQHWHAALQECGLHARAEFDVVAPLDGSEQQLYTDLATLLPAQRAQLHALAQALARGARERERAALRTLADTLVDVAAMRRSVSAADFADAAERAAVVRRFQDEVRAHARRAVAALLALHAFRPGDAELAELPELSGRWEDDLFNPVLLRQAGSQLGLGAAIGAGLGMAADLALAGLSLGAATTLGATLGGAASGGWKPVWRKLENRWQGVQEMSVEDPVLLLLARQLLRLARALAQRGHGAVQVLQLADEDAGEPLSGARELLRLLAPARAHARWERGAGAGGAQGEQREHTVRAVAQWLQRQQGPDAPLVPAPP</sequence>
<organism evidence="3 4">
    <name type="scientific">Comamonas flocculans</name>
    <dbReference type="NCBI Taxonomy" id="2597701"/>
    <lineage>
        <taxon>Bacteria</taxon>
        <taxon>Pseudomonadati</taxon>
        <taxon>Pseudomonadota</taxon>
        <taxon>Betaproteobacteria</taxon>
        <taxon>Burkholderiales</taxon>
        <taxon>Comamonadaceae</taxon>
        <taxon>Comamonas</taxon>
    </lineage>
</organism>
<dbReference type="Pfam" id="PF01926">
    <property type="entry name" value="MMR_HSR1"/>
    <property type="match status" value="1"/>
</dbReference>
<dbReference type="GO" id="GO:0005525">
    <property type="term" value="F:GTP binding"/>
    <property type="evidence" value="ECO:0007669"/>
    <property type="project" value="InterPro"/>
</dbReference>
<dbReference type="EMBL" id="CP042344">
    <property type="protein sequence ID" value="QEA12661.1"/>
    <property type="molecule type" value="Genomic_DNA"/>
</dbReference>
<dbReference type="InterPro" id="IPR006073">
    <property type="entry name" value="GTP-bd"/>
</dbReference>
<feature type="region of interest" description="Disordered" evidence="1">
    <location>
        <begin position="436"/>
        <end position="473"/>
    </location>
</feature>
<evidence type="ECO:0000313" key="4">
    <source>
        <dbReference type="Proteomes" id="UP000321199"/>
    </source>
</evidence>
<evidence type="ECO:0000256" key="1">
    <source>
        <dbReference type="SAM" id="MobiDB-lite"/>
    </source>
</evidence>
<dbReference type="OrthoDB" id="5406017at2"/>
<reference evidence="3 4" key="1">
    <citation type="submission" date="2019-07" db="EMBL/GenBank/DDBJ databases">
        <title>Complete genome sequence of Comamonas sp. NLF 7-7 isolated from livestock.</title>
        <authorList>
            <person name="Kim D.H."/>
            <person name="Kim J.G."/>
        </authorList>
    </citation>
    <scope>NUCLEOTIDE SEQUENCE [LARGE SCALE GENOMIC DNA]</scope>
    <source>
        <strain evidence="3 4">NLF 7-7</strain>
    </source>
</reference>
<proteinExistence type="predicted"/>
<dbReference type="GO" id="GO:0005829">
    <property type="term" value="C:cytosol"/>
    <property type="evidence" value="ECO:0007669"/>
    <property type="project" value="TreeGrafter"/>
</dbReference>
<dbReference type="KEGG" id="cof:FOZ74_06240"/>
<evidence type="ECO:0000259" key="2">
    <source>
        <dbReference type="Pfam" id="PF01926"/>
    </source>
</evidence>
<dbReference type="Proteomes" id="UP000321199">
    <property type="component" value="Chromosome"/>
</dbReference>
<feature type="domain" description="G" evidence="2">
    <location>
        <begin position="7"/>
        <end position="136"/>
    </location>
</feature>
<gene>
    <name evidence="3" type="ORF">FOZ74_06240</name>
</gene>
<dbReference type="Gene3D" id="3.40.50.300">
    <property type="entry name" value="P-loop containing nucleotide triphosphate hydrolases"/>
    <property type="match status" value="1"/>
</dbReference>
<dbReference type="InterPro" id="IPR027417">
    <property type="entry name" value="P-loop_NTPase"/>
</dbReference>